<sequence length="118" mass="13247">MELRRGKNIAFTVICGMFLLIVRMVLNISYSFMVPYKVQITLGVFFLIYGLALEFWEIKNELPLFWGAGSSIFNIGVINSSMVVGASIFFFASNGVHGICAFGIEIALYALISIFEWK</sequence>
<dbReference type="AlphaFoldDB" id="A0A2S0L294"/>
<dbReference type="EMBL" id="CP027228">
    <property type="protein sequence ID" value="AVM47422.1"/>
    <property type="molecule type" value="Genomic_DNA"/>
</dbReference>
<proteinExistence type="predicted"/>
<organism evidence="2 3">
    <name type="scientific">Mogibacterium diversum</name>
    <dbReference type="NCBI Taxonomy" id="114527"/>
    <lineage>
        <taxon>Bacteria</taxon>
        <taxon>Bacillati</taxon>
        <taxon>Bacillota</taxon>
        <taxon>Clostridia</taxon>
        <taxon>Peptostreptococcales</taxon>
        <taxon>Anaerovoracaceae</taxon>
        <taxon>Mogibacterium</taxon>
    </lineage>
</organism>
<dbReference type="RefSeq" id="WP_106056180.1">
    <property type="nucleotide sequence ID" value="NZ_CP027228.1"/>
</dbReference>
<keyword evidence="1" id="KW-0812">Transmembrane</keyword>
<reference evidence="3" key="1">
    <citation type="submission" date="2018-02" db="EMBL/GenBank/DDBJ databases">
        <authorList>
            <person name="Holder M.E."/>
            <person name="Ajami N.J."/>
            <person name="Petrosino J.F."/>
        </authorList>
    </citation>
    <scope>NUCLEOTIDE SEQUENCE [LARGE SCALE GENOMIC DNA]</scope>
    <source>
        <strain evidence="3">CCUG 47132</strain>
    </source>
</reference>
<name>A0A2S0L294_9FIRM</name>
<feature type="transmembrane region" description="Helical" evidence="1">
    <location>
        <begin position="36"/>
        <end position="56"/>
    </location>
</feature>
<keyword evidence="1" id="KW-1133">Transmembrane helix</keyword>
<feature type="transmembrane region" description="Helical" evidence="1">
    <location>
        <begin position="9"/>
        <end position="30"/>
    </location>
</feature>
<keyword evidence="3" id="KW-1185">Reference proteome</keyword>
<feature type="transmembrane region" description="Helical" evidence="1">
    <location>
        <begin position="96"/>
        <end position="115"/>
    </location>
</feature>
<evidence type="ECO:0000256" key="1">
    <source>
        <dbReference type="SAM" id="Phobius"/>
    </source>
</evidence>
<gene>
    <name evidence="2" type="ORF">C5Q96_00500</name>
</gene>
<protein>
    <submittedName>
        <fullName evidence="2">Uncharacterized protein</fullName>
    </submittedName>
</protein>
<dbReference type="Proteomes" id="UP000237883">
    <property type="component" value="Chromosome"/>
</dbReference>
<feature type="transmembrane region" description="Helical" evidence="1">
    <location>
        <begin position="63"/>
        <end position="90"/>
    </location>
</feature>
<keyword evidence="1" id="KW-0472">Membrane</keyword>
<evidence type="ECO:0000313" key="2">
    <source>
        <dbReference type="EMBL" id="AVM47422.1"/>
    </source>
</evidence>
<dbReference type="GeneID" id="78390728"/>
<dbReference type="KEGG" id="mdv:C5Q96_00500"/>
<accession>A0A2S0L294</accession>
<dbReference type="OrthoDB" id="9842746at2"/>
<evidence type="ECO:0000313" key="3">
    <source>
        <dbReference type="Proteomes" id="UP000237883"/>
    </source>
</evidence>